<name>A0A4Q5AG06_9BIFI</name>
<evidence type="ECO:0000313" key="2">
    <source>
        <dbReference type="Proteomes" id="UP000292535"/>
    </source>
</evidence>
<proteinExistence type="predicted"/>
<gene>
    <name evidence="1" type="ORF">PG2032B_1059</name>
</gene>
<sequence>MRRTLHHNLIVNPKPVSLAGWSRFGDCEVRMVAAGDAIWIKNTTGGGGRGIDLPMPTLPAGDYVARLHGSFSGYTPGETVLLVKKGGQYIAVTRFAGDPGGRGFTTRFTLDTPGCNILVTPPEARLAAIAVKRFLITTASDAESMLAAGVEWFDGDGYQLGGGA</sequence>
<protein>
    <submittedName>
        <fullName evidence="1">Uncharacterized protein</fullName>
    </submittedName>
</protein>
<evidence type="ECO:0000313" key="1">
    <source>
        <dbReference type="EMBL" id="RYQ26463.1"/>
    </source>
</evidence>
<dbReference type="Proteomes" id="UP000292535">
    <property type="component" value="Unassembled WGS sequence"/>
</dbReference>
<comment type="caution">
    <text evidence="1">The sequence shown here is derived from an EMBL/GenBank/DDBJ whole genome shotgun (WGS) entry which is preliminary data.</text>
</comment>
<reference evidence="1 2" key="1">
    <citation type="submission" date="2018-12" db="EMBL/GenBank/DDBJ databases">
        <title>Unveiling genomic diversity among members of the Bifidobacterium pseudolongum species, a widely distributed gut commensal of the animal kingdom.</title>
        <authorList>
            <person name="Lugli G.A."/>
            <person name="Duranti S."/>
            <person name="Albert K."/>
            <person name="Mancabelli L."/>
            <person name="Napoli S."/>
            <person name="Viappiani A."/>
            <person name="Anzalone R."/>
            <person name="Longhi G."/>
            <person name="Milani C."/>
            <person name="Turroni F."/>
            <person name="Alessandri G."/>
            <person name="Sela D.A."/>
            <person name="Van Sinderen D."/>
            <person name="Ventura M."/>
        </authorList>
    </citation>
    <scope>NUCLEOTIDE SEQUENCE [LARGE SCALE GENOMIC DNA]</scope>
    <source>
        <strain evidence="1 2">2032B</strain>
    </source>
</reference>
<dbReference type="RefSeq" id="WP_129853668.1">
    <property type="nucleotide sequence ID" value="NZ_RYUQ01000002.1"/>
</dbReference>
<organism evidence="1 2">
    <name type="scientific">Bifidobacterium pseudolongum subsp. globosum</name>
    <dbReference type="NCBI Taxonomy" id="1690"/>
    <lineage>
        <taxon>Bacteria</taxon>
        <taxon>Bacillati</taxon>
        <taxon>Actinomycetota</taxon>
        <taxon>Actinomycetes</taxon>
        <taxon>Bifidobacteriales</taxon>
        <taxon>Bifidobacteriaceae</taxon>
        <taxon>Bifidobacterium</taxon>
    </lineage>
</organism>
<accession>A0A4Q5AG06</accession>
<dbReference type="EMBL" id="RYUQ01000002">
    <property type="protein sequence ID" value="RYQ26463.1"/>
    <property type="molecule type" value="Genomic_DNA"/>
</dbReference>
<dbReference type="AlphaFoldDB" id="A0A4Q5AG06"/>